<sequence>MGDISDIQGSKVEADTPTRLLERDAPCCSHGFGGCACYTDEVCCLATHPDGKRKSTDKVHKPEKPKDNIG</sequence>
<feature type="compositionally biased region" description="Basic and acidic residues" evidence="1">
    <location>
        <begin position="49"/>
        <end position="70"/>
    </location>
</feature>
<organism evidence="2 3">
    <name type="scientific">Claviceps pazoutovae</name>
    <dbReference type="NCBI Taxonomy" id="1649127"/>
    <lineage>
        <taxon>Eukaryota</taxon>
        <taxon>Fungi</taxon>
        <taxon>Dikarya</taxon>
        <taxon>Ascomycota</taxon>
        <taxon>Pezizomycotina</taxon>
        <taxon>Sordariomycetes</taxon>
        <taxon>Hypocreomycetidae</taxon>
        <taxon>Hypocreales</taxon>
        <taxon>Clavicipitaceae</taxon>
        <taxon>Claviceps</taxon>
    </lineage>
</organism>
<feature type="region of interest" description="Disordered" evidence="1">
    <location>
        <begin position="48"/>
        <end position="70"/>
    </location>
</feature>
<protein>
    <submittedName>
        <fullName evidence="2">Uncharacterized protein</fullName>
    </submittedName>
</protein>
<comment type="caution">
    <text evidence="2">The sequence shown here is derived from an EMBL/GenBank/DDBJ whole genome shotgun (WGS) entry which is preliminary data.</text>
</comment>
<evidence type="ECO:0000313" key="3">
    <source>
        <dbReference type="Proteomes" id="UP000706124"/>
    </source>
</evidence>
<keyword evidence="3" id="KW-1185">Reference proteome</keyword>
<accession>A0A9P7MB21</accession>
<gene>
    <name evidence="2" type="ORF">E4U60_002830</name>
</gene>
<reference evidence="2 3" key="1">
    <citation type="journal article" date="2020" name="bioRxiv">
        <title>Whole genome comparisons of ergot fungi reveals the divergence and evolution of species within the genus Claviceps are the result of varying mechanisms driving genome evolution and host range expansion.</title>
        <authorList>
            <person name="Wyka S.A."/>
            <person name="Mondo S.J."/>
            <person name="Liu M."/>
            <person name="Dettman J."/>
            <person name="Nalam V."/>
            <person name="Broders K.D."/>
        </authorList>
    </citation>
    <scope>NUCLEOTIDE SEQUENCE [LARGE SCALE GENOMIC DNA]</scope>
    <source>
        <strain evidence="2 3">CCC 1485</strain>
    </source>
</reference>
<dbReference type="Proteomes" id="UP000706124">
    <property type="component" value="Unassembled WGS sequence"/>
</dbReference>
<proteinExistence type="predicted"/>
<evidence type="ECO:0000256" key="1">
    <source>
        <dbReference type="SAM" id="MobiDB-lite"/>
    </source>
</evidence>
<evidence type="ECO:0000313" key="2">
    <source>
        <dbReference type="EMBL" id="KAG5936050.1"/>
    </source>
</evidence>
<name>A0A9P7MB21_9HYPO</name>
<dbReference type="AlphaFoldDB" id="A0A9P7MB21"/>
<dbReference type="EMBL" id="SRPO01000232">
    <property type="protein sequence ID" value="KAG5936050.1"/>
    <property type="molecule type" value="Genomic_DNA"/>
</dbReference>